<reference evidence="2 3" key="2">
    <citation type="submission" date="2018-03" db="EMBL/GenBank/DDBJ databases">
        <title>The ancient ancestry and fast evolution of plastids.</title>
        <authorList>
            <person name="Moore K.R."/>
            <person name="Magnabosco C."/>
            <person name="Momper L."/>
            <person name="Gold D.A."/>
            <person name="Bosak T."/>
            <person name="Fournier G.P."/>
        </authorList>
    </citation>
    <scope>NUCLEOTIDE SEQUENCE [LARGE SCALE GENOMIC DNA]</scope>
    <source>
        <strain evidence="2 3">CCAP 1448/3</strain>
    </source>
</reference>
<accession>A0A2T1BX48</accession>
<evidence type="ECO:0000313" key="2">
    <source>
        <dbReference type="EMBL" id="PSB00487.1"/>
    </source>
</evidence>
<name>A0A2T1BX48_9CYAN</name>
<organism evidence="2 3">
    <name type="scientific">Merismopedia glauca CCAP 1448/3</name>
    <dbReference type="NCBI Taxonomy" id="1296344"/>
    <lineage>
        <taxon>Bacteria</taxon>
        <taxon>Bacillati</taxon>
        <taxon>Cyanobacteriota</taxon>
        <taxon>Cyanophyceae</taxon>
        <taxon>Synechococcales</taxon>
        <taxon>Merismopediaceae</taxon>
        <taxon>Merismopedia</taxon>
    </lineage>
</organism>
<proteinExistence type="predicted"/>
<dbReference type="Pfam" id="PF14216">
    <property type="entry name" value="DUF4326"/>
    <property type="match status" value="1"/>
</dbReference>
<protein>
    <recommendedName>
        <fullName evidence="1">DUF4326 domain-containing protein</fullName>
    </recommendedName>
</protein>
<dbReference type="AlphaFoldDB" id="A0A2T1BX48"/>
<dbReference type="EMBL" id="PVWJ01000203">
    <property type="protein sequence ID" value="PSB00487.1"/>
    <property type="molecule type" value="Genomic_DNA"/>
</dbReference>
<dbReference type="RefSeq" id="WP_106291892.1">
    <property type="nucleotide sequence ID" value="NZ_CAWNTC010000010.1"/>
</dbReference>
<sequence length="117" mass="13409">MLKVVNGKRSGFIGKDVIYIGRANRYHCLSESVLRNQFVIGSDGNRDEVIEKYRRWLWLQVKAGLNGQNHQVFQEIVIISQLVKASAEIKLACYCVPEKCHGDVIKRCIEWMIESGI</sequence>
<reference evidence="2 3" key="1">
    <citation type="submission" date="2018-02" db="EMBL/GenBank/DDBJ databases">
        <authorList>
            <person name="Cohen D.B."/>
            <person name="Kent A.D."/>
        </authorList>
    </citation>
    <scope>NUCLEOTIDE SEQUENCE [LARGE SCALE GENOMIC DNA]</scope>
    <source>
        <strain evidence="2 3">CCAP 1448/3</strain>
    </source>
</reference>
<keyword evidence="3" id="KW-1185">Reference proteome</keyword>
<evidence type="ECO:0000259" key="1">
    <source>
        <dbReference type="Pfam" id="PF14216"/>
    </source>
</evidence>
<comment type="caution">
    <text evidence="2">The sequence shown here is derived from an EMBL/GenBank/DDBJ whole genome shotgun (WGS) entry which is preliminary data.</text>
</comment>
<dbReference type="InterPro" id="IPR025475">
    <property type="entry name" value="DUF4326"/>
</dbReference>
<dbReference type="OrthoDB" id="572639at2"/>
<dbReference type="Proteomes" id="UP000238762">
    <property type="component" value="Unassembled WGS sequence"/>
</dbReference>
<evidence type="ECO:0000313" key="3">
    <source>
        <dbReference type="Proteomes" id="UP000238762"/>
    </source>
</evidence>
<gene>
    <name evidence="2" type="ORF">C7B64_23280</name>
</gene>
<feature type="domain" description="DUF4326" evidence="1">
    <location>
        <begin position="15"/>
        <end position="106"/>
    </location>
</feature>